<dbReference type="OrthoDB" id="1877767at2759"/>
<reference evidence="3" key="1">
    <citation type="submission" date="2025-08" db="UniProtKB">
        <authorList>
            <consortium name="RefSeq"/>
        </authorList>
    </citation>
    <scope>IDENTIFICATION</scope>
    <source>
        <strain evidence="3">OHB3-1</strain>
    </source>
</reference>
<feature type="domain" description="Transcription factor TFIIIC triple barrel" evidence="1">
    <location>
        <begin position="13"/>
        <end position="119"/>
    </location>
</feature>
<gene>
    <name evidence="3" type="primary">LOC111006225</name>
</gene>
<dbReference type="Gene3D" id="2.60.40.4370">
    <property type="match status" value="1"/>
</dbReference>
<dbReference type="PANTHER" id="PTHR21860">
    <property type="entry name" value="TRANSCRIPTION INITIATION FACTOR IIIC TFIIIC , POLYPEPTIDE 6-RELATED"/>
    <property type="match status" value="1"/>
</dbReference>
<organism evidence="2 3">
    <name type="scientific">Momordica charantia</name>
    <name type="common">Bitter gourd</name>
    <name type="synonym">Balsam pear</name>
    <dbReference type="NCBI Taxonomy" id="3673"/>
    <lineage>
        <taxon>Eukaryota</taxon>
        <taxon>Viridiplantae</taxon>
        <taxon>Streptophyta</taxon>
        <taxon>Embryophyta</taxon>
        <taxon>Tracheophyta</taxon>
        <taxon>Spermatophyta</taxon>
        <taxon>Magnoliopsida</taxon>
        <taxon>eudicotyledons</taxon>
        <taxon>Gunneridae</taxon>
        <taxon>Pentapetalae</taxon>
        <taxon>rosids</taxon>
        <taxon>fabids</taxon>
        <taxon>Cucurbitales</taxon>
        <taxon>Cucurbitaceae</taxon>
        <taxon>Momordiceae</taxon>
        <taxon>Momordica</taxon>
    </lineage>
</organism>
<protein>
    <submittedName>
        <fullName evidence="3">Uncharacterized protein LOC111006225</fullName>
    </submittedName>
</protein>
<evidence type="ECO:0000313" key="3">
    <source>
        <dbReference type="RefSeq" id="XP_022133708.1"/>
    </source>
</evidence>
<dbReference type="Proteomes" id="UP000504603">
    <property type="component" value="Unplaced"/>
</dbReference>
<dbReference type="Pfam" id="PF10419">
    <property type="entry name" value="TFIIIC_sub6"/>
    <property type="match status" value="1"/>
</dbReference>
<dbReference type="RefSeq" id="XP_022133708.1">
    <property type="nucleotide sequence ID" value="XM_022278016.1"/>
</dbReference>
<accession>A0A6J1BZW5</accession>
<evidence type="ECO:0000313" key="2">
    <source>
        <dbReference type="Proteomes" id="UP000504603"/>
    </source>
</evidence>
<dbReference type="GeneID" id="111006225"/>
<dbReference type="FunFam" id="2.60.40.4370:FF:000002">
    <property type="entry name" value="Transcription factor TFIIIC, tau55-related protein"/>
    <property type="match status" value="1"/>
</dbReference>
<dbReference type="GO" id="GO:0006383">
    <property type="term" value="P:transcription by RNA polymerase III"/>
    <property type="evidence" value="ECO:0007669"/>
    <property type="project" value="InterPro"/>
</dbReference>
<sequence>MEKTTIDPASDGEEDYVLLDLGDVSLLDIPPNAPYVLSGLDTMNPVLTICDKIKMVGEYEETIGTCLTFAEEEVSVVEEEEEAGPSETIHRTAEAVAPNRAPRKELKPIASVHKILKFKLLPDSAVPNSTSEHT</sequence>
<proteinExistence type="predicted"/>
<dbReference type="AlphaFoldDB" id="A0A6J1BZW5"/>
<dbReference type="KEGG" id="mcha:111006225"/>
<keyword evidence="2" id="KW-1185">Reference proteome</keyword>
<name>A0A6J1BZW5_MOMCH</name>
<dbReference type="InterPro" id="IPR042771">
    <property type="entry name" value="GTF3C6-like"/>
</dbReference>
<dbReference type="InterPro" id="IPR019481">
    <property type="entry name" value="TFIIIC_triple_barrel"/>
</dbReference>
<dbReference type="GO" id="GO:0000127">
    <property type="term" value="C:transcription factor TFIIIC complex"/>
    <property type="evidence" value="ECO:0007669"/>
    <property type="project" value="TreeGrafter"/>
</dbReference>
<evidence type="ECO:0000259" key="1">
    <source>
        <dbReference type="Pfam" id="PF10419"/>
    </source>
</evidence>
<dbReference type="PANTHER" id="PTHR21860:SF2">
    <property type="entry name" value="GENERAL TRANSCRIPTION FACTOR 3C POLYPEPTIDE 6"/>
    <property type="match status" value="1"/>
</dbReference>